<evidence type="ECO:0000256" key="1">
    <source>
        <dbReference type="SAM" id="Phobius"/>
    </source>
</evidence>
<gene>
    <name evidence="2" type="ORF">CB0940_09475</name>
    <name evidence="3" type="ORF">RHO25_010864</name>
</gene>
<dbReference type="PANTHER" id="PTHR37577">
    <property type="entry name" value="INTEGRAL MEMBRANE PROTEIN"/>
    <property type="match status" value="1"/>
</dbReference>
<dbReference type="Proteomes" id="UP001302367">
    <property type="component" value="Chromosome 7"/>
</dbReference>
<reference evidence="3 5" key="2">
    <citation type="submission" date="2023-09" db="EMBL/GenBank/DDBJ databases">
        <title>Complete-Gapless Cercospora beticola genome.</title>
        <authorList>
            <person name="Wyatt N.A."/>
            <person name="Spanner R.E."/>
            <person name="Bolton M.D."/>
        </authorList>
    </citation>
    <scope>NUCLEOTIDE SEQUENCE [LARGE SCALE GENOMIC DNA]</scope>
    <source>
        <strain evidence="3">Cb09-40</strain>
    </source>
</reference>
<name>A0A2G5HI33_CERBT</name>
<feature type="transmembrane region" description="Helical" evidence="1">
    <location>
        <begin position="128"/>
        <end position="149"/>
    </location>
</feature>
<reference evidence="2 4" key="1">
    <citation type="submission" date="2015-10" db="EMBL/GenBank/DDBJ databases">
        <title>The cercosporin biosynthetic gene cluster was horizontally transferred to several fungal lineages and shown to be expanded in Cercospora beticola based on microsynteny with recipient genomes.</title>
        <authorList>
            <person name="De Jonge R."/>
            <person name="Ebert M.K."/>
            <person name="Suttle J.C."/>
            <person name="Jurick Ii W.M."/>
            <person name="Secor G.A."/>
            <person name="Thomma B.P."/>
            <person name="Van De Peer Y."/>
            <person name="Bolton M.D."/>
        </authorList>
    </citation>
    <scope>NUCLEOTIDE SEQUENCE [LARGE SCALE GENOMIC DNA]</scope>
    <source>
        <strain evidence="2 4">09-40</strain>
    </source>
</reference>
<proteinExistence type="predicted"/>
<keyword evidence="1" id="KW-0812">Transmembrane</keyword>
<feature type="transmembrane region" description="Helical" evidence="1">
    <location>
        <begin position="181"/>
        <end position="205"/>
    </location>
</feature>
<dbReference type="EMBL" id="LKMD01000106">
    <property type="protein sequence ID" value="PIA92246.1"/>
    <property type="molecule type" value="Genomic_DNA"/>
</dbReference>
<organism evidence="2 4">
    <name type="scientific">Cercospora beticola</name>
    <name type="common">Sugarbeet leaf spot fungus</name>
    <dbReference type="NCBI Taxonomy" id="122368"/>
    <lineage>
        <taxon>Eukaryota</taxon>
        <taxon>Fungi</taxon>
        <taxon>Dikarya</taxon>
        <taxon>Ascomycota</taxon>
        <taxon>Pezizomycotina</taxon>
        <taxon>Dothideomycetes</taxon>
        <taxon>Dothideomycetidae</taxon>
        <taxon>Mycosphaerellales</taxon>
        <taxon>Mycosphaerellaceae</taxon>
        <taxon>Cercospora</taxon>
    </lineage>
</organism>
<dbReference type="InterPro" id="IPR053018">
    <property type="entry name" value="Elsinochrome_Biosynth-Asso"/>
</dbReference>
<protein>
    <submittedName>
        <fullName evidence="2">Uncharacterized protein</fullName>
    </submittedName>
</protein>
<keyword evidence="1" id="KW-0472">Membrane</keyword>
<accession>A0A2G5HI33</accession>
<sequence length="325" mass="35392">MASNFTLQVNCSSAPQTARTDAGVAGAGILIAFIITAGLALILSAFIVFSEIRGRTSRNITRKILSGLSDQMIVEGIAVQVVALARIYSTIPYHFFIVWMLSLLSTATNFAALLALVQDLKRDWMLRWLRQFAMFVNMALGITMGIFVLKTNIDNLAPTLPMACVWQAHEKDADAQGNKTLSVVGTIVVIAVTCIIFVLGTWYLHLRKQIWGKTVRIISLVVLMGMAIAVTVRVILIAQGLGGTPSVDLADKGETEWSFGQLLTLMLLILPFVSALELLRGQMAVPRADAQCDSDQVPLTGGHGAELKPVSDNRYAYQPNPIFRS</sequence>
<feature type="transmembrane region" description="Helical" evidence="1">
    <location>
        <begin position="258"/>
        <end position="279"/>
    </location>
</feature>
<dbReference type="OrthoDB" id="5414615at2759"/>
<feature type="transmembrane region" description="Helical" evidence="1">
    <location>
        <begin position="29"/>
        <end position="52"/>
    </location>
</feature>
<feature type="transmembrane region" description="Helical" evidence="1">
    <location>
        <begin position="72"/>
        <end position="89"/>
    </location>
</feature>
<dbReference type="Proteomes" id="UP000230605">
    <property type="component" value="Chromosome 7"/>
</dbReference>
<feature type="transmembrane region" description="Helical" evidence="1">
    <location>
        <begin position="217"/>
        <end position="238"/>
    </location>
</feature>
<keyword evidence="5" id="KW-1185">Reference proteome</keyword>
<evidence type="ECO:0000313" key="4">
    <source>
        <dbReference type="Proteomes" id="UP000230605"/>
    </source>
</evidence>
<dbReference type="EMBL" id="CP134190">
    <property type="protein sequence ID" value="WPB06207.1"/>
    <property type="molecule type" value="Genomic_DNA"/>
</dbReference>
<dbReference type="PANTHER" id="PTHR37577:SF1">
    <property type="entry name" value="INTEGRAL MEMBRANE PROTEIN"/>
    <property type="match status" value="1"/>
</dbReference>
<evidence type="ECO:0000313" key="3">
    <source>
        <dbReference type="EMBL" id="WPB06207.1"/>
    </source>
</evidence>
<evidence type="ECO:0000313" key="5">
    <source>
        <dbReference type="Proteomes" id="UP001302367"/>
    </source>
</evidence>
<dbReference type="AlphaFoldDB" id="A0A2G5HI33"/>
<keyword evidence="1" id="KW-1133">Transmembrane helix</keyword>
<evidence type="ECO:0000313" key="2">
    <source>
        <dbReference type="EMBL" id="PIA92246.1"/>
    </source>
</evidence>
<feature type="transmembrane region" description="Helical" evidence="1">
    <location>
        <begin position="95"/>
        <end position="116"/>
    </location>
</feature>